<comment type="subcellular location">
    <subcellularLocation>
        <location evidence="1">Membrane</location>
        <topology evidence="1">Multi-pass membrane protein</topology>
    </subcellularLocation>
</comment>
<dbReference type="InterPro" id="IPR019408">
    <property type="entry name" value="7TM_GPCR_serpentine_rcpt_Srab"/>
</dbReference>
<organism evidence="7 8">
    <name type="scientific">Cylicocyclus nassatus</name>
    <name type="common">Nematode worm</name>
    <dbReference type="NCBI Taxonomy" id="53992"/>
    <lineage>
        <taxon>Eukaryota</taxon>
        <taxon>Metazoa</taxon>
        <taxon>Ecdysozoa</taxon>
        <taxon>Nematoda</taxon>
        <taxon>Chromadorea</taxon>
        <taxon>Rhabditida</taxon>
        <taxon>Rhabditina</taxon>
        <taxon>Rhabditomorpha</taxon>
        <taxon>Strongyloidea</taxon>
        <taxon>Strongylidae</taxon>
        <taxon>Cylicocyclus</taxon>
    </lineage>
</organism>
<accession>A0AA36MGH2</accession>
<comment type="caution">
    <text evidence="7">The sequence shown here is derived from an EMBL/GenBank/DDBJ whole genome shotgun (WGS) entry which is preliminary data.</text>
</comment>
<dbReference type="Pfam" id="PF10292">
    <property type="entry name" value="7TM_GPCR_Srab"/>
    <property type="match status" value="1"/>
</dbReference>
<feature type="transmembrane region" description="Helical" evidence="6">
    <location>
        <begin position="15"/>
        <end position="37"/>
    </location>
</feature>
<evidence type="ECO:0000256" key="1">
    <source>
        <dbReference type="ARBA" id="ARBA00004141"/>
    </source>
</evidence>
<feature type="transmembrane region" description="Helical" evidence="6">
    <location>
        <begin position="136"/>
        <end position="156"/>
    </location>
</feature>
<gene>
    <name evidence="7" type="ORF">CYNAS_LOCUS20390</name>
</gene>
<dbReference type="PANTHER" id="PTHR31357">
    <property type="entry name" value="SERPENTINE RECEPTOR CLASS ALPHA-10"/>
    <property type="match status" value="1"/>
</dbReference>
<comment type="similarity">
    <text evidence="5">Belongs to the nematode receptor-like protein sra family.</text>
</comment>
<dbReference type="PANTHER" id="PTHR31357:SF5">
    <property type="entry name" value="SERPENTINE RECEPTOR CLASS ALPHA-1-RELATED"/>
    <property type="match status" value="1"/>
</dbReference>
<keyword evidence="4 6" id="KW-0472">Membrane</keyword>
<evidence type="ECO:0000313" key="7">
    <source>
        <dbReference type="EMBL" id="CAJ0608407.1"/>
    </source>
</evidence>
<dbReference type="Proteomes" id="UP001176961">
    <property type="component" value="Unassembled WGS sequence"/>
</dbReference>
<evidence type="ECO:0000256" key="6">
    <source>
        <dbReference type="SAM" id="Phobius"/>
    </source>
</evidence>
<evidence type="ECO:0000256" key="4">
    <source>
        <dbReference type="ARBA" id="ARBA00023136"/>
    </source>
</evidence>
<dbReference type="Gene3D" id="1.20.1070.10">
    <property type="entry name" value="Rhodopsin 7-helix transmembrane proteins"/>
    <property type="match status" value="1"/>
</dbReference>
<keyword evidence="8" id="KW-1185">Reference proteome</keyword>
<feature type="transmembrane region" description="Helical" evidence="6">
    <location>
        <begin position="49"/>
        <end position="70"/>
    </location>
</feature>
<reference evidence="7" key="1">
    <citation type="submission" date="2023-07" db="EMBL/GenBank/DDBJ databases">
        <authorList>
            <consortium name="CYATHOMIX"/>
        </authorList>
    </citation>
    <scope>NUCLEOTIDE SEQUENCE</scope>
    <source>
        <strain evidence="7">N/A</strain>
    </source>
</reference>
<dbReference type="GO" id="GO:0016020">
    <property type="term" value="C:membrane"/>
    <property type="evidence" value="ECO:0007669"/>
    <property type="project" value="UniProtKB-SubCell"/>
</dbReference>
<evidence type="ECO:0000256" key="2">
    <source>
        <dbReference type="ARBA" id="ARBA00022692"/>
    </source>
</evidence>
<dbReference type="InterPro" id="IPR051080">
    <property type="entry name" value="Nematode_rcpt-like_serp_alpha"/>
</dbReference>
<dbReference type="GO" id="GO:0004984">
    <property type="term" value="F:olfactory receptor activity"/>
    <property type="evidence" value="ECO:0007669"/>
    <property type="project" value="TreeGrafter"/>
</dbReference>
<evidence type="ECO:0000256" key="3">
    <source>
        <dbReference type="ARBA" id="ARBA00022989"/>
    </source>
</evidence>
<name>A0AA36MGH2_CYLNA</name>
<evidence type="ECO:0000313" key="8">
    <source>
        <dbReference type="Proteomes" id="UP001176961"/>
    </source>
</evidence>
<protein>
    <submittedName>
        <fullName evidence="7">Uncharacterized protein</fullName>
    </submittedName>
</protein>
<proteinExistence type="inferred from homology"/>
<keyword evidence="2 6" id="KW-0812">Transmembrane</keyword>
<dbReference type="AlphaFoldDB" id="A0AA36MGH2"/>
<keyword evidence="3 6" id="KW-1133">Transmembrane helix</keyword>
<sequence>MHCSDEEEVTTRPGFLTAVAMQAVASWLSIIVCIIVARRSRNLLFHINCKVLVLAMVLLFIVHSLILGFLQTLQIVRYFTMSDHCQAGISPLLCFCLRAPSNTCMVSFVLFQFMVVAERALALWKHRSYASWGPHFGYVASAFCLVASAAAVFWMMENADLEEKQPFCSAATSRTRQRVQRIFFAMSAICIANLAGLLILTTLNRIAVRRHQQKKEERRFERSRSDIYIASQYSNGRDL</sequence>
<dbReference type="EMBL" id="CATQJL010000316">
    <property type="protein sequence ID" value="CAJ0608407.1"/>
    <property type="molecule type" value="Genomic_DNA"/>
</dbReference>
<feature type="transmembrane region" description="Helical" evidence="6">
    <location>
        <begin position="182"/>
        <end position="208"/>
    </location>
</feature>
<evidence type="ECO:0000256" key="5">
    <source>
        <dbReference type="ARBA" id="ARBA00037994"/>
    </source>
</evidence>